<evidence type="ECO:0000256" key="1">
    <source>
        <dbReference type="SAM" id="MobiDB-lite"/>
    </source>
</evidence>
<name>A0A4Z2IN66_9TELE</name>
<keyword evidence="3" id="KW-1185">Reference proteome</keyword>
<accession>A0A4Z2IN66</accession>
<evidence type="ECO:0000313" key="2">
    <source>
        <dbReference type="EMBL" id="TNN79459.1"/>
    </source>
</evidence>
<dbReference type="AlphaFoldDB" id="A0A4Z2IN66"/>
<comment type="caution">
    <text evidence="2">The sequence shown here is derived from an EMBL/GenBank/DDBJ whole genome shotgun (WGS) entry which is preliminary data.</text>
</comment>
<reference evidence="2 3" key="1">
    <citation type="submission" date="2019-03" db="EMBL/GenBank/DDBJ databases">
        <title>First draft genome of Liparis tanakae, snailfish: a comprehensive survey of snailfish specific genes.</title>
        <authorList>
            <person name="Kim W."/>
            <person name="Song I."/>
            <person name="Jeong J.-H."/>
            <person name="Kim D."/>
            <person name="Kim S."/>
            <person name="Ryu S."/>
            <person name="Song J.Y."/>
            <person name="Lee S.K."/>
        </authorList>
    </citation>
    <scope>NUCLEOTIDE SEQUENCE [LARGE SCALE GENOMIC DNA]</scope>
    <source>
        <tissue evidence="2">Muscle</tissue>
    </source>
</reference>
<feature type="region of interest" description="Disordered" evidence="1">
    <location>
        <begin position="41"/>
        <end position="60"/>
    </location>
</feature>
<sequence length="60" mass="6922">MQMAGQECPCGNAHRQMAQPMNRLAPMCFLESLTNEKRIRSSLKDPVHDEGERYFSSTEY</sequence>
<gene>
    <name evidence="2" type="ORF">EYF80_010273</name>
</gene>
<protein>
    <submittedName>
        <fullName evidence="2">Uncharacterized protein</fullName>
    </submittedName>
</protein>
<feature type="compositionally biased region" description="Basic and acidic residues" evidence="1">
    <location>
        <begin position="41"/>
        <end position="53"/>
    </location>
</feature>
<dbReference type="Proteomes" id="UP000314294">
    <property type="component" value="Unassembled WGS sequence"/>
</dbReference>
<evidence type="ECO:0000313" key="3">
    <source>
        <dbReference type="Proteomes" id="UP000314294"/>
    </source>
</evidence>
<dbReference type="EMBL" id="SRLO01000064">
    <property type="protein sequence ID" value="TNN79459.1"/>
    <property type="molecule type" value="Genomic_DNA"/>
</dbReference>
<organism evidence="2 3">
    <name type="scientific">Liparis tanakae</name>
    <name type="common">Tanaka's snailfish</name>
    <dbReference type="NCBI Taxonomy" id="230148"/>
    <lineage>
        <taxon>Eukaryota</taxon>
        <taxon>Metazoa</taxon>
        <taxon>Chordata</taxon>
        <taxon>Craniata</taxon>
        <taxon>Vertebrata</taxon>
        <taxon>Euteleostomi</taxon>
        <taxon>Actinopterygii</taxon>
        <taxon>Neopterygii</taxon>
        <taxon>Teleostei</taxon>
        <taxon>Neoteleostei</taxon>
        <taxon>Acanthomorphata</taxon>
        <taxon>Eupercaria</taxon>
        <taxon>Perciformes</taxon>
        <taxon>Cottioidei</taxon>
        <taxon>Cottales</taxon>
        <taxon>Liparidae</taxon>
        <taxon>Liparis</taxon>
    </lineage>
</organism>
<proteinExistence type="predicted"/>